<dbReference type="PANTHER" id="PTHR11903">
    <property type="entry name" value="PROSTAGLANDIN G/H SYNTHASE"/>
    <property type="match status" value="1"/>
</dbReference>
<sequence>MISFILTLFVRTFVFFFIRPAQSLLVIVGIQPHTPSPPKSTSNGVVAVNGLNKPTPADPPEPRKLSGFEETQSRIDSAIAQMSKLLKAMKAPVSTGTGNGAPLEEAPKTGITNAIKAVLNDLSRLGFNNMEKVAKMGLTLKAGEDVDDREYLMEYLIQAAAKLPSDLVGEKITNDFVTQLWDDLQHPPQVFMSDKYQYRSADGSNNSYLHPQLGAAHQSYARTVKPTKVQSGELPDPGMLFDLLMARDHPVEHPNRISSMLFYLASIIIHDLFRTSHEDFRISDTSSYLDLSPLYGSDEGEQHRMRTFKDGKIKPDCFSETRLLAFPPGVGTLLIMFNRFHNYTVEQIALINEGGRFTPPAKNLPEEKYHRALKRYDNDLFQTGRLVTCGLYVNIILIDYVRTILNLNRTDENWQLNPRVEVKGTALGTGNQVSAEFNLVYRWHAAVSDKDDKWTQALFAELFDGQSPESIPQGEFLKKLGHMQRDTEKLEPEERDFNHLKRKADGTFSDDDLVKILVESIEDCANTYGPRMVPTVFRQVEVLGIRQARAWNLATLNEFRKHFQLKPYAKFSEITSDKDVAQVLEKLYDTPDDVEIYPGLVVEDAKEPMVPGSGLCPSYTTSRAVLSDAVALVRGDRFYTDSYHPKALTNWGFNEQTFDVNVDNGCVFYKLILRAFPNHFEPDSVYAHYPLTVPDEMKKVLTDLKKAKKYSFSRPGALPIPQVVFSYDAATRIAGDQETFKVTWGKAMEFLMGPTAKNYMLAGDGEPNKESRTLMENAMYMGPYSRSIPKGNEKWLQEVRKFYEDITHKLLKKKSYKVGKVNQVDIIRDVGNMAHVYFAAEMFSLPLKTDENPHGVFSEYEMYLVMAAVFICVFFDVDPPSSFPLRQAAHEATQQLGNLVYLEAASIKTTGDFTKLMQNVLHPSDSKLKDYGVHMIQRLLASGLPVKNIVWGNIIATAGGMVANQGQLLGQVLDFLFSKDGHKYRSVLHELALQDTPEADDRIMRYFLEFSRLHGETAVVRDVAKAVTVQDGDRTLHLRAGDRVLVNFKAASRDPVAFPDPDDIRLDRPIDGYIHLGYGPHQCLGLPIVRVSLTAMLKEIFKLEGLTPAPVWPGPVSKVKKVLKKFPGGEGLPDDWQYHGYLTEDWDQYFPFPTSLKVHYKDTK</sequence>
<dbReference type="Gene3D" id="1.10.630.10">
    <property type="entry name" value="Cytochrome P450"/>
    <property type="match status" value="1"/>
</dbReference>
<accession>A0ABR3PHE7</accession>
<keyword evidence="3" id="KW-0223">Dioxygenase</keyword>
<keyword evidence="4" id="KW-0560">Oxidoreductase</keyword>
<feature type="chain" id="PRO_5046656020" description="Linoleate 8R-lipoxygenase" evidence="7">
    <location>
        <begin position="24"/>
        <end position="1164"/>
    </location>
</feature>
<keyword evidence="2" id="KW-0479">Metal-binding</keyword>
<feature type="region of interest" description="Disordered" evidence="6">
    <location>
        <begin position="49"/>
        <end position="70"/>
    </location>
</feature>
<dbReference type="Pfam" id="PF00067">
    <property type="entry name" value="p450"/>
    <property type="match status" value="1"/>
</dbReference>
<dbReference type="InterPro" id="IPR036396">
    <property type="entry name" value="Cyt_P450_sf"/>
</dbReference>
<keyword evidence="7" id="KW-0732">Signal</keyword>
<evidence type="ECO:0000256" key="4">
    <source>
        <dbReference type="ARBA" id="ARBA00023002"/>
    </source>
</evidence>
<evidence type="ECO:0000256" key="1">
    <source>
        <dbReference type="ARBA" id="ARBA00011881"/>
    </source>
</evidence>
<keyword evidence="5" id="KW-0408">Iron</keyword>
<dbReference type="GeneID" id="95975781"/>
<name>A0ABR3PHE7_9PEZI</name>
<dbReference type="CDD" id="cd09817">
    <property type="entry name" value="linoleate_diol_synthase_like"/>
    <property type="match status" value="1"/>
</dbReference>
<dbReference type="Gene3D" id="1.10.640.10">
    <property type="entry name" value="Haem peroxidase domain superfamily, animal type"/>
    <property type="match status" value="1"/>
</dbReference>
<evidence type="ECO:0000256" key="2">
    <source>
        <dbReference type="ARBA" id="ARBA00022723"/>
    </source>
</evidence>
<dbReference type="EMBL" id="JBFMKM010000007">
    <property type="protein sequence ID" value="KAL1305155.1"/>
    <property type="molecule type" value="Genomic_DNA"/>
</dbReference>
<dbReference type="InterPro" id="IPR001128">
    <property type="entry name" value="Cyt_P450"/>
</dbReference>
<proteinExistence type="predicted"/>
<dbReference type="InterPro" id="IPR037120">
    <property type="entry name" value="Haem_peroxidase_sf_animal"/>
</dbReference>
<organism evidence="8 9">
    <name type="scientific">Neodothiora populina</name>
    <dbReference type="NCBI Taxonomy" id="2781224"/>
    <lineage>
        <taxon>Eukaryota</taxon>
        <taxon>Fungi</taxon>
        <taxon>Dikarya</taxon>
        <taxon>Ascomycota</taxon>
        <taxon>Pezizomycotina</taxon>
        <taxon>Dothideomycetes</taxon>
        <taxon>Dothideomycetidae</taxon>
        <taxon>Dothideales</taxon>
        <taxon>Dothioraceae</taxon>
        <taxon>Neodothiora</taxon>
    </lineage>
</organism>
<evidence type="ECO:0000256" key="7">
    <source>
        <dbReference type="SAM" id="SignalP"/>
    </source>
</evidence>
<evidence type="ECO:0000256" key="6">
    <source>
        <dbReference type="SAM" id="MobiDB-lite"/>
    </source>
</evidence>
<dbReference type="PANTHER" id="PTHR11903:SF13">
    <property type="entry name" value="LINOLEATE 10R-LIPOXYGENASE"/>
    <property type="match status" value="1"/>
</dbReference>
<dbReference type="InterPro" id="IPR019791">
    <property type="entry name" value="Haem_peroxidase_animal"/>
</dbReference>
<dbReference type="SUPFAM" id="SSF48113">
    <property type="entry name" value="Heme-dependent peroxidases"/>
    <property type="match status" value="1"/>
</dbReference>
<protein>
    <recommendedName>
        <fullName evidence="10">Linoleate 8R-lipoxygenase</fullName>
    </recommendedName>
</protein>
<dbReference type="RefSeq" id="XP_069201429.1">
    <property type="nucleotide sequence ID" value="XM_069341353.1"/>
</dbReference>
<dbReference type="Pfam" id="PF03098">
    <property type="entry name" value="An_peroxidase"/>
    <property type="match status" value="1"/>
</dbReference>
<dbReference type="SUPFAM" id="SSF48264">
    <property type="entry name" value="Cytochrome P450"/>
    <property type="match status" value="1"/>
</dbReference>
<comment type="caution">
    <text evidence="8">The sequence shown here is derived from an EMBL/GenBank/DDBJ whole genome shotgun (WGS) entry which is preliminary data.</text>
</comment>
<dbReference type="InterPro" id="IPR034812">
    <property type="entry name" value="Ppo-like_N"/>
</dbReference>
<evidence type="ECO:0000313" key="9">
    <source>
        <dbReference type="Proteomes" id="UP001562354"/>
    </source>
</evidence>
<dbReference type="Proteomes" id="UP001562354">
    <property type="component" value="Unassembled WGS sequence"/>
</dbReference>
<comment type="subunit">
    <text evidence="1">Homotetramer.</text>
</comment>
<dbReference type="PROSITE" id="PS50292">
    <property type="entry name" value="PEROXIDASE_3"/>
    <property type="match status" value="1"/>
</dbReference>
<evidence type="ECO:0000256" key="5">
    <source>
        <dbReference type="ARBA" id="ARBA00023004"/>
    </source>
</evidence>
<dbReference type="InterPro" id="IPR050783">
    <property type="entry name" value="Oxylipin_biosynth_metab"/>
</dbReference>
<gene>
    <name evidence="8" type="ORF">AAFC00_002079</name>
</gene>
<dbReference type="CDD" id="cd20612">
    <property type="entry name" value="CYP_LDS-like_C"/>
    <property type="match status" value="1"/>
</dbReference>
<reference evidence="8 9" key="1">
    <citation type="submission" date="2024-07" db="EMBL/GenBank/DDBJ databases">
        <title>Draft sequence of the Neodothiora populina.</title>
        <authorList>
            <person name="Drown D.D."/>
            <person name="Schuette U.S."/>
            <person name="Buechlein A.B."/>
            <person name="Rusch D.R."/>
            <person name="Winton L.W."/>
            <person name="Adams G.A."/>
        </authorList>
    </citation>
    <scope>NUCLEOTIDE SEQUENCE [LARGE SCALE GENOMIC DNA]</scope>
    <source>
        <strain evidence="8 9">CPC 39397</strain>
    </source>
</reference>
<keyword evidence="9" id="KW-1185">Reference proteome</keyword>
<feature type="signal peptide" evidence="7">
    <location>
        <begin position="1"/>
        <end position="23"/>
    </location>
</feature>
<evidence type="ECO:0000256" key="3">
    <source>
        <dbReference type="ARBA" id="ARBA00022964"/>
    </source>
</evidence>
<dbReference type="InterPro" id="IPR010255">
    <property type="entry name" value="Haem_peroxidase_sf"/>
</dbReference>
<dbReference type="PRINTS" id="PR00457">
    <property type="entry name" value="ANPEROXIDASE"/>
</dbReference>
<evidence type="ECO:0008006" key="10">
    <source>
        <dbReference type="Google" id="ProtNLM"/>
    </source>
</evidence>
<feature type="compositionally biased region" description="Basic and acidic residues" evidence="6">
    <location>
        <begin position="60"/>
        <end position="70"/>
    </location>
</feature>
<evidence type="ECO:0000313" key="8">
    <source>
        <dbReference type="EMBL" id="KAL1305155.1"/>
    </source>
</evidence>